<comment type="catalytic activity">
    <reaction evidence="3">
        <text>chorismate = prephenate</text>
        <dbReference type="Rhea" id="RHEA:13897"/>
        <dbReference type="ChEBI" id="CHEBI:29748"/>
        <dbReference type="ChEBI" id="CHEBI:29934"/>
        <dbReference type="EC" id="5.4.99.5"/>
    </reaction>
</comment>
<dbReference type="GO" id="GO:0008652">
    <property type="term" value="P:amino acid biosynthetic process"/>
    <property type="evidence" value="ECO:0007669"/>
    <property type="project" value="UniProtKB-UniRule"/>
</dbReference>
<dbReference type="STRING" id="1221996.QY95_02750"/>
<dbReference type="Gene3D" id="3.30.1330.40">
    <property type="entry name" value="RutC-like"/>
    <property type="match status" value="1"/>
</dbReference>
<gene>
    <name evidence="4" type="ORF">QY95_02750</name>
</gene>
<dbReference type="SUPFAM" id="SSF55298">
    <property type="entry name" value="YjgF-like"/>
    <property type="match status" value="1"/>
</dbReference>
<dbReference type="Proteomes" id="UP000031563">
    <property type="component" value="Unassembled WGS sequence"/>
</dbReference>
<dbReference type="NCBIfam" id="TIGR01796">
    <property type="entry name" value="CM_mono_aroH"/>
    <property type="match status" value="1"/>
</dbReference>
<dbReference type="PANTHER" id="PTHR21164:SF0">
    <property type="entry name" value="CHORISMATE MUTASE AROH"/>
    <property type="match status" value="1"/>
</dbReference>
<organism evidence="4 5">
    <name type="scientific">Bacillus thermotolerans</name>
    <name type="common">Quasibacillus thermotolerans</name>
    <dbReference type="NCBI Taxonomy" id="1221996"/>
    <lineage>
        <taxon>Bacteria</taxon>
        <taxon>Bacillati</taxon>
        <taxon>Bacillota</taxon>
        <taxon>Bacilli</taxon>
        <taxon>Bacillales</taxon>
        <taxon>Bacillaceae</taxon>
        <taxon>Bacillus</taxon>
    </lineage>
</organism>
<sequence length="127" mass="14471">MRGIRGAITVKENTEKEMLDAAERLFKEVFSQNKVQPEDVCSIFVSVTEDINAVFPAKALRRIEGNWDYVPIMCMNEVPVPGSLKKCIRVMVHVNTETAQQDIQHVYLEEAVKLRPDLKQEKDPAVN</sequence>
<dbReference type="PROSITE" id="PS51167">
    <property type="entry name" value="CHORISMATE_MUT_1"/>
    <property type="match status" value="1"/>
</dbReference>
<keyword evidence="2 3" id="KW-0028">Amino-acid biosynthesis</keyword>
<dbReference type="GO" id="GO:0009073">
    <property type="term" value="P:aromatic amino acid family biosynthetic process"/>
    <property type="evidence" value="ECO:0007669"/>
    <property type="project" value="UniProtKB-UniRule"/>
</dbReference>
<dbReference type="InterPro" id="IPR008243">
    <property type="entry name" value="Chorismate_mutase_AroH"/>
</dbReference>
<evidence type="ECO:0000256" key="3">
    <source>
        <dbReference type="PROSITE-ProRule" id="PRU00514"/>
    </source>
</evidence>
<evidence type="ECO:0000256" key="2">
    <source>
        <dbReference type="PIRSR" id="PIRSR005965-1"/>
    </source>
</evidence>
<dbReference type="InterPro" id="IPR035959">
    <property type="entry name" value="RutC-like_sf"/>
</dbReference>
<dbReference type="AlphaFoldDB" id="A0A0F5HX88"/>
<proteinExistence type="predicted"/>
<keyword evidence="3" id="KW-0413">Isomerase</keyword>
<dbReference type="GO" id="GO:0046417">
    <property type="term" value="P:chorismate metabolic process"/>
    <property type="evidence" value="ECO:0007669"/>
    <property type="project" value="TreeGrafter"/>
</dbReference>
<dbReference type="PANTHER" id="PTHR21164">
    <property type="entry name" value="CHORISMATE MUTASE"/>
    <property type="match status" value="1"/>
</dbReference>
<keyword evidence="2 3" id="KW-0057">Aromatic amino acid biosynthesis</keyword>
<name>A0A0F5HX88_BACTR</name>
<dbReference type="PIRSF" id="PIRSF005965">
    <property type="entry name" value="Chor_mut_AroH"/>
    <property type="match status" value="1"/>
</dbReference>
<evidence type="ECO:0000256" key="1">
    <source>
        <dbReference type="NCBIfam" id="TIGR01796"/>
    </source>
</evidence>
<feature type="binding site" evidence="2">
    <location>
        <position position="89"/>
    </location>
    <ligand>
        <name>prephenate</name>
        <dbReference type="ChEBI" id="CHEBI:29934"/>
    </ligand>
</feature>
<dbReference type="EC" id="5.4.99.5" evidence="1 3"/>
<keyword evidence="5" id="KW-1185">Reference proteome</keyword>
<feature type="binding site" evidence="2">
    <location>
        <position position="5"/>
    </location>
    <ligand>
        <name>prephenate</name>
        <dbReference type="ChEBI" id="CHEBI:29934"/>
    </ligand>
</feature>
<evidence type="ECO:0000313" key="4">
    <source>
        <dbReference type="EMBL" id="KKB37640.1"/>
    </source>
</evidence>
<dbReference type="UniPathway" id="UPA00120">
    <property type="reaction ID" value="UER00203"/>
</dbReference>
<reference evidence="4" key="1">
    <citation type="submission" date="2015-02" db="EMBL/GenBank/DDBJ databases">
        <title>Genome Assembly of Bacillaceae bacterium MTCC 8252.</title>
        <authorList>
            <person name="Verma A."/>
            <person name="Khatri I."/>
            <person name="Mual P."/>
            <person name="Subramanian S."/>
            <person name="Krishnamurthi S."/>
        </authorList>
    </citation>
    <scope>NUCLEOTIDE SEQUENCE [LARGE SCALE GENOMIC DNA]</scope>
    <source>
        <strain evidence="4">MTCC 8252</strain>
    </source>
</reference>
<evidence type="ECO:0000313" key="5">
    <source>
        <dbReference type="Proteomes" id="UP000031563"/>
    </source>
</evidence>
<comment type="caution">
    <text evidence="4">The sequence shown here is derived from an EMBL/GenBank/DDBJ whole genome shotgun (WGS) entry which is preliminary data.</text>
</comment>
<accession>A0A0F5HX88</accession>
<dbReference type="CDD" id="cd02185">
    <property type="entry name" value="AroH"/>
    <property type="match status" value="1"/>
</dbReference>
<dbReference type="Pfam" id="PF07736">
    <property type="entry name" value="CM_1"/>
    <property type="match status" value="1"/>
</dbReference>
<dbReference type="EMBL" id="JWIR02000051">
    <property type="protein sequence ID" value="KKB37640.1"/>
    <property type="molecule type" value="Genomic_DNA"/>
</dbReference>
<dbReference type="GO" id="GO:0004106">
    <property type="term" value="F:chorismate mutase activity"/>
    <property type="evidence" value="ECO:0007669"/>
    <property type="project" value="UniProtKB-UniRule"/>
</dbReference>
<protein>
    <recommendedName>
        <fullName evidence="1 3">chorismate mutase</fullName>
        <ecNumber evidence="1 3">5.4.99.5</ecNumber>
    </recommendedName>
</protein>
<feature type="binding site" evidence="2">
    <location>
        <position position="107"/>
    </location>
    <ligand>
        <name>prephenate</name>
        <dbReference type="ChEBI" id="CHEBI:29934"/>
    </ligand>
</feature>